<sequence length="181" mass="20959">MANKKSQVKKIHTTEMRMLRWAGGITLRDRVRNEHIQGSFKIRPIEEKLSEARMRWYEGERAGAAATARAQARRRPARRAHQLSYERSKVRCKIERAYVNIGTFTSERVHQSGALTQRCAGTSPVRFLRRPIEKCRMNFRSNTCRECVIRDAAATRLPLSARRHSVGIFIAYLLNSSLYQL</sequence>
<keyword evidence="2" id="KW-1185">Reference proteome</keyword>
<dbReference type="OrthoDB" id="424543at2759"/>
<reference evidence="1" key="1">
    <citation type="submission" date="2021-12" db="EMBL/GenBank/DDBJ databases">
        <authorList>
            <person name="Martin H S."/>
        </authorList>
    </citation>
    <scope>NUCLEOTIDE SEQUENCE</scope>
</reference>
<feature type="non-terminal residue" evidence="1">
    <location>
        <position position="181"/>
    </location>
</feature>
<gene>
    <name evidence="1" type="ORF">BINO364_LOCUS1516</name>
</gene>
<proteinExistence type="predicted"/>
<dbReference type="EMBL" id="OV170221">
    <property type="protein sequence ID" value="CAH0714470.1"/>
    <property type="molecule type" value="Genomic_DNA"/>
</dbReference>
<dbReference type="AlphaFoldDB" id="A0A8J9UTK0"/>
<accession>A0A8J9UTK0</accession>
<organism evidence="1 2">
    <name type="scientific">Brenthis ino</name>
    <name type="common">lesser marbled fritillary</name>
    <dbReference type="NCBI Taxonomy" id="405034"/>
    <lineage>
        <taxon>Eukaryota</taxon>
        <taxon>Metazoa</taxon>
        <taxon>Ecdysozoa</taxon>
        <taxon>Arthropoda</taxon>
        <taxon>Hexapoda</taxon>
        <taxon>Insecta</taxon>
        <taxon>Pterygota</taxon>
        <taxon>Neoptera</taxon>
        <taxon>Endopterygota</taxon>
        <taxon>Lepidoptera</taxon>
        <taxon>Glossata</taxon>
        <taxon>Ditrysia</taxon>
        <taxon>Papilionoidea</taxon>
        <taxon>Nymphalidae</taxon>
        <taxon>Heliconiinae</taxon>
        <taxon>Argynnini</taxon>
        <taxon>Brenthis</taxon>
    </lineage>
</organism>
<protein>
    <submittedName>
        <fullName evidence="1">Uncharacterized protein</fullName>
    </submittedName>
</protein>
<evidence type="ECO:0000313" key="1">
    <source>
        <dbReference type="EMBL" id="CAH0714470.1"/>
    </source>
</evidence>
<evidence type="ECO:0000313" key="2">
    <source>
        <dbReference type="Proteomes" id="UP000838878"/>
    </source>
</evidence>
<dbReference type="Proteomes" id="UP000838878">
    <property type="component" value="Chromosome 1"/>
</dbReference>
<name>A0A8J9UTK0_9NEOP</name>